<dbReference type="SUPFAM" id="SSF53756">
    <property type="entry name" value="UDP-Glycosyltransferase/glycogen phosphorylase"/>
    <property type="match status" value="1"/>
</dbReference>
<dbReference type="Proteomes" id="UP000194137">
    <property type="component" value="Chromosome"/>
</dbReference>
<dbReference type="OrthoDB" id="9790710at2"/>
<dbReference type="CDD" id="cd03808">
    <property type="entry name" value="GT4_CapM-like"/>
    <property type="match status" value="1"/>
</dbReference>
<gene>
    <name evidence="2" type="ORF">CAK95_17735</name>
</gene>
<dbReference type="PANTHER" id="PTHR12526">
    <property type="entry name" value="GLYCOSYLTRANSFERASE"/>
    <property type="match status" value="1"/>
</dbReference>
<dbReference type="RefSeq" id="WP_086089115.1">
    <property type="nucleotide sequence ID" value="NZ_CP021112.1"/>
</dbReference>
<feature type="domain" description="Glycosyltransferase subfamily 4-like N-terminal" evidence="1">
    <location>
        <begin position="9"/>
        <end position="146"/>
    </location>
</feature>
<reference evidence="2 3" key="1">
    <citation type="submission" date="2017-05" db="EMBL/GenBank/DDBJ databases">
        <title>Full genome sequence of Pseudorhodoplanes sinuspersici.</title>
        <authorList>
            <person name="Dastgheib S.M.M."/>
            <person name="Shavandi M."/>
            <person name="Tirandaz H."/>
        </authorList>
    </citation>
    <scope>NUCLEOTIDE SEQUENCE [LARGE SCALE GENOMIC DNA]</scope>
    <source>
        <strain evidence="2 3">RIPI110</strain>
    </source>
</reference>
<protein>
    <submittedName>
        <fullName evidence="2">Glycosyltransferase family 1 protein</fullName>
    </submittedName>
</protein>
<evidence type="ECO:0000259" key="1">
    <source>
        <dbReference type="Pfam" id="PF13477"/>
    </source>
</evidence>
<organism evidence="2 3">
    <name type="scientific">Pseudorhodoplanes sinuspersici</name>
    <dbReference type="NCBI Taxonomy" id="1235591"/>
    <lineage>
        <taxon>Bacteria</taxon>
        <taxon>Pseudomonadati</taxon>
        <taxon>Pseudomonadota</taxon>
        <taxon>Alphaproteobacteria</taxon>
        <taxon>Hyphomicrobiales</taxon>
        <taxon>Pseudorhodoplanes</taxon>
    </lineage>
</organism>
<dbReference type="EMBL" id="CP021112">
    <property type="protein sequence ID" value="ARQ00720.1"/>
    <property type="molecule type" value="Genomic_DNA"/>
</dbReference>
<sequence>MQPARPLLLYLVTEDWYFLSHRLPMALAAQQAGYQVHVATRVAKGAADIERYGFTLHPLAWRRGSTNPFDVLANIRQVRTLYRTLKPDLAHHVGLQPSIVGSLAAVGLPIALLNALTGLGFAFTSRNVKASVLRPFMSLLLRFLMKRNSVSALVQNPDDKAALKRFGVPDEKIELIPGSGVDTHALKPLPEPAGEVSVAFVGRLLDDKGLRPLVAAHELMTKEGQRVRLLIAGDPDAANPASIPAAEVERWRHLPSVEVLGHVNDIEGVWARSHIAVLPSRREGLPKSLLEAAAYGRPIVATDVPGCREIARHGVNAFLVPADDPGPLAGALTVLARDPALRQRLGSAGRQIVENEFSSIRIGQEIVDLYGRLLARKATLLPAA</sequence>
<keyword evidence="2" id="KW-0808">Transferase</keyword>
<proteinExistence type="predicted"/>
<name>A0A1W6ZTP5_9HYPH</name>
<dbReference type="STRING" id="1235591.CAK95_17735"/>
<dbReference type="Pfam" id="PF13477">
    <property type="entry name" value="Glyco_trans_4_2"/>
    <property type="match status" value="1"/>
</dbReference>
<evidence type="ECO:0000313" key="3">
    <source>
        <dbReference type="Proteomes" id="UP000194137"/>
    </source>
</evidence>
<dbReference type="Gene3D" id="3.40.50.2000">
    <property type="entry name" value="Glycogen Phosphorylase B"/>
    <property type="match status" value="2"/>
</dbReference>
<dbReference type="GO" id="GO:0016757">
    <property type="term" value="F:glycosyltransferase activity"/>
    <property type="evidence" value="ECO:0007669"/>
    <property type="project" value="UniProtKB-ARBA"/>
</dbReference>
<accession>A0A1W6ZTP5</accession>
<dbReference type="InterPro" id="IPR028098">
    <property type="entry name" value="Glyco_trans_4-like_N"/>
</dbReference>
<evidence type="ECO:0000313" key="2">
    <source>
        <dbReference type="EMBL" id="ARQ00720.1"/>
    </source>
</evidence>
<dbReference type="AlphaFoldDB" id="A0A1W6ZTP5"/>
<dbReference type="KEGG" id="psin:CAK95_17735"/>
<dbReference type="Pfam" id="PF13692">
    <property type="entry name" value="Glyco_trans_1_4"/>
    <property type="match status" value="1"/>
</dbReference>
<dbReference type="PANTHER" id="PTHR12526:SF638">
    <property type="entry name" value="SPORE COAT PROTEIN SA"/>
    <property type="match status" value="1"/>
</dbReference>
<keyword evidence="3" id="KW-1185">Reference proteome</keyword>